<keyword evidence="2" id="KW-1185">Reference proteome</keyword>
<evidence type="ECO:0000313" key="1">
    <source>
        <dbReference type="EMBL" id="GBM93939.1"/>
    </source>
</evidence>
<evidence type="ECO:0000313" key="2">
    <source>
        <dbReference type="Proteomes" id="UP000499080"/>
    </source>
</evidence>
<accession>A0A4Y2JWN3</accession>
<reference evidence="1 2" key="1">
    <citation type="journal article" date="2019" name="Sci. Rep.">
        <title>Orb-weaving spider Araneus ventricosus genome elucidates the spidroin gene catalogue.</title>
        <authorList>
            <person name="Kono N."/>
            <person name="Nakamura H."/>
            <person name="Ohtoshi R."/>
            <person name="Moran D.A.P."/>
            <person name="Shinohara A."/>
            <person name="Yoshida Y."/>
            <person name="Fujiwara M."/>
            <person name="Mori M."/>
            <person name="Tomita M."/>
            <person name="Arakawa K."/>
        </authorList>
    </citation>
    <scope>NUCLEOTIDE SEQUENCE [LARGE SCALE GENOMIC DNA]</scope>
</reference>
<name>A0A4Y2JWN3_ARAVE</name>
<comment type="caution">
    <text evidence="1">The sequence shown here is derived from an EMBL/GenBank/DDBJ whole genome shotgun (WGS) entry which is preliminary data.</text>
</comment>
<dbReference type="Proteomes" id="UP000499080">
    <property type="component" value="Unassembled WGS sequence"/>
</dbReference>
<dbReference type="AlphaFoldDB" id="A0A4Y2JWN3"/>
<dbReference type="EMBL" id="BGPR01003921">
    <property type="protein sequence ID" value="GBM93939.1"/>
    <property type="molecule type" value="Genomic_DNA"/>
</dbReference>
<protein>
    <submittedName>
        <fullName evidence="1">Uncharacterized protein</fullName>
    </submittedName>
</protein>
<proteinExistence type="predicted"/>
<gene>
    <name evidence="1" type="ORF">AVEN_273613_1</name>
</gene>
<sequence length="146" mass="16789">MSILQVNAGFTVSQFSGNRNENCAQLSLGFERGEFEGGGDRSNDVQVVCNERISGVIRREQNFNSAEAAVEIPVFRVRLRRQSQELRLRGQSQELRLRIQSQELRLRMQSQELRLRRQSQFQTIPPIVRLRPGHHNSISIIFGTIL</sequence>
<organism evidence="1 2">
    <name type="scientific">Araneus ventricosus</name>
    <name type="common">Orbweaver spider</name>
    <name type="synonym">Epeira ventricosa</name>
    <dbReference type="NCBI Taxonomy" id="182803"/>
    <lineage>
        <taxon>Eukaryota</taxon>
        <taxon>Metazoa</taxon>
        <taxon>Ecdysozoa</taxon>
        <taxon>Arthropoda</taxon>
        <taxon>Chelicerata</taxon>
        <taxon>Arachnida</taxon>
        <taxon>Araneae</taxon>
        <taxon>Araneomorphae</taxon>
        <taxon>Entelegynae</taxon>
        <taxon>Araneoidea</taxon>
        <taxon>Araneidae</taxon>
        <taxon>Araneus</taxon>
    </lineage>
</organism>